<proteinExistence type="predicted"/>
<gene>
    <name evidence="2" type="ORF">TCIL3000_8_3560</name>
</gene>
<protein>
    <submittedName>
        <fullName evidence="2">Uncharacterized protein TCIL3000_8_3560</fullName>
    </submittedName>
</protein>
<evidence type="ECO:0000256" key="1">
    <source>
        <dbReference type="SAM" id="MobiDB-lite"/>
    </source>
</evidence>
<evidence type="ECO:0000313" key="2">
    <source>
        <dbReference type="EMBL" id="CCC92137.1"/>
    </source>
</evidence>
<dbReference type="VEuPathDB" id="TriTrypDB:TcIL3000_8_3560"/>
<name>G0URX5_TRYCI</name>
<feature type="compositionally biased region" description="Polar residues" evidence="1">
    <location>
        <begin position="15"/>
        <end position="26"/>
    </location>
</feature>
<feature type="region of interest" description="Disordered" evidence="1">
    <location>
        <begin position="352"/>
        <end position="381"/>
    </location>
</feature>
<feature type="compositionally biased region" description="Polar residues" evidence="1">
    <location>
        <begin position="322"/>
        <end position="334"/>
    </location>
</feature>
<feature type="region of interest" description="Disordered" evidence="1">
    <location>
        <begin position="1"/>
        <end position="26"/>
    </location>
</feature>
<reference evidence="2" key="1">
    <citation type="journal article" date="2012" name="Proc. Natl. Acad. Sci. U.S.A.">
        <title>Antigenic diversity is generated by distinct evolutionary mechanisms in African trypanosome species.</title>
        <authorList>
            <person name="Jackson A.P."/>
            <person name="Berry A."/>
            <person name="Aslett M."/>
            <person name="Allison H.C."/>
            <person name="Burton P."/>
            <person name="Vavrova-Anderson J."/>
            <person name="Brown R."/>
            <person name="Browne H."/>
            <person name="Corton N."/>
            <person name="Hauser H."/>
            <person name="Gamble J."/>
            <person name="Gilderthorp R."/>
            <person name="Marcello L."/>
            <person name="McQuillan J."/>
            <person name="Otto T.D."/>
            <person name="Quail M.A."/>
            <person name="Sanders M.J."/>
            <person name="van Tonder A."/>
            <person name="Ginger M.L."/>
            <person name="Field M.C."/>
            <person name="Barry J.D."/>
            <person name="Hertz-Fowler C."/>
            <person name="Berriman M."/>
        </authorList>
    </citation>
    <scope>NUCLEOTIDE SEQUENCE</scope>
    <source>
        <strain evidence="2">IL3000</strain>
    </source>
</reference>
<organism evidence="2">
    <name type="scientific">Trypanosoma congolense (strain IL3000)</name>
    <dbReference type="NCBI Taxonomy" id="1068625"/>
    <lineage>
        <taxon>Eukaryota</taxon>
        <taxon>Discoba</taxon>
        <taxon>Euglenozoa</taxon>
        <taxon>Kinetoplastea</taxon>
        <taxon>Metakinetoplastina</taxon>
        <taxon>Trypanosomatida</taxon>
        <taxon>Trypanosomatidae</taxon>
        <taxon>Trypanosoma</taxon>
        <taxon>Nannomonas</taxon>
    </lineage>
</organism>
<accession>G0URX5</accession>
<feature type="region of interest" description="Disordered" evidence="1">
    <location>
        <begin position="309"/>
        <end position="337"/>
    </location>
</feature>
<sequence>MDLHEGARQGKSRPYTVTTNGRSTPTAGSCVGDPSLVAGDKSSCLSTTCAVEPVVPSSISPCPHTERLRNCASEDRVLRHVRKQEEHRQAKEREQRLAALASNVTIDDYYNALFRCPVGQYDALVQQSQSQASCLPPLRGVMTRAKEQMILESLPKCAYKEVIETIDNYFMAAFYKENPEALERMKQAGKRRLKPSTSTAGPSISGKMSRTTSVTAFKGSNKPEKTKKRKKRVAPKERCRPENLSLLESSLLSVADKGCITLESFHRVLRQSPFQVRSADAVDNFFHSVRTSSSLFGAAENSRSARLGGSQSSFLASGCPRSPSNNDVNQAQHSSAHRVSDNIVSLVVASSMSTSAPKGHTPAVSTRGAHGGIPQDLGSSLQRGGASVEAEASPTAYVHEIMGGFDALVNGTKLGGVVRKLCFGVLESDSYIHKSALASLRRDEREGCEDPASLVTPSMVKALGDTLDLLHLEEEQAYLRSQLRGRRKSRSMKAPTLLSHQKNAIPLHMMRRSHIRLEEFSRFFDTMPFLVAAFTHVWLPAFFAAVWPPAKSMGSFSVYNDDDNVEEDCPSQKIFENNEEEVPNEAHTVKEGVSWEVISPPELRDSLCSAPRRRHLATGVVQRRLAFMNGAAEALLSEMKPPSAS</sequence>
<dbReference type="AlphaFoldDB" id="G0URX5"/>
<dbReference type="EMBL" id="HE575321">
    <property type="protein sequence ID" value="CCC92137.1"/>
    <property type="molecule type" value="Genomic_DNA"/>
</dbReference>
<feature type="region of interest" description="Disordered" evidence="1">
    <location>
        <begin position="187"/>
        <end position="237"/>
    </location>
</feature>
<feature type="compositionally biased region" description="Polar residues" evidence="1">
    <location>
        <begin position="195"/>
        <end position="215"/>
    </location>
</feature>